<dbReference type="AlphaFoldDB" id="A0A4Q1K7C0"/>
<dbReference type="EMBL" id="SBKN01000008">
    <property type="protein sequence ID" value="RXR21514.1"/>
    <property type="molecule type" value="Genomic_DNA"/>
</dbReference>
<accession>A0A4Q1K7C0</accession>
<keyword evidence="1" id="KW-1133">Transmembrane helix</keyword>
<evidence type="ECO:0000313" key="2">
    <source>
        <dbReference type="EMBL" id="RXR21514.1"/>
    </source>
</evidence>
<feature type="transmembrane region" description="Helical" evidence="1">
    <location>
        <begin position="51"/>
        <end position="68"/>
    </location>
</feature>
<evidence type="ECO:0000256" key="1">
    <source>
        <dbReference type="SAM" id="Phobius"/>
    </source>
</evidence>
<evidence type="ECO:0000313" key="3">
    <source>
        <dbReference type="Proteomes" id="UP000289857"/>
    </source>
</evidence>
<dbReference type="RefSeq" id="WP_129462264.1">
    <property type="nucleotide sequence ID" value="NZ_SBKN01000008.1"/>
</dbReference>
<proteinExistence type="predicted"/>
<comment type="caution">
    <text evidence="2">The sequence shown here is derived from an EMBL/GenBank/DDBJ whole genome shotgun (WGS) entry which is preliminary data.</text>
</comment>
<keyword evidence="3" id="KW-1185">Reference proteome</keyword>
<keyword evidence="1" id="KW-0472">Membrane</keyword>
<organism evidence="2 3">
    <name type="scientific">Flavobacterium stagni</name>
    <dbReference type="NCBI Taxonomy" id="2506421"/>
    <lineage>
        <taxon>Bacteria</taxon>
        <taxon>Pseudomonadati</taxon>
        <taxon>Bacteroidota</taxon>
        <taxon>Flavobacteriia</taxon>
        <taxon>Flavobacteriales</taxon>
        <taxon>Flavobacteriaceae</taxon>
        <taxon>Flavobacterium</taxon>
    </lineage>
</organism>
<dbReference type="Proteomes" id="UP000289857">
    <property type="component" value="Unassembled WGS sequence"/>
</dbReference>
<dbReference type="OrthoDB" id="981524at2"/>
<reference evidence="3" key="1">
    <citation type="submission" date="2019-01" db="EMBL/GenBank/DDBJ databases">
        <title>Cytophagaceae bacterium strain CAR-16.</title>
        <authorList>
            <person name="Chen W.-M."/>
        </authorList>
    </citation>
    <scope>NUCLEOTIDE SEQUENCE [LARGE SCALE GENOMIC DNA]</scope>
    <source>
        <strain evidence="3">WWJ-16</strain>
    </source>
</reference>
<name>A0A4Q1K7C0_9FLAO</name>
<gene>
    <name evidence="2" type="ORF">EQG61_12385</name>
</gene>
<keyword evidence="1" id="KW-0812">Transmembrane</keyword>
<sequence>MKPFQIDEQNKIKSGFTVPEGFFDANAQNLLNLIDDTPVPISLWDRYKKPLMSIAAILVIGLGIGFYWKIQVQNDEEAHWAAVESYVAEHTDLMDEAYIDYLNTTALDSLHQNTTEAKILEEVLIENGDLEQYITE</sequence>
<protein>
    <submittedName>
        <fullName evidence="2">Uncharacterized protein</fullName>
    </submittedName>
</protein>